<reference evidence="1 2" key="1">
    <citation type="journal article" date="2015" name="BMC Genomics">
        <title>Gene expression during zombie ant biting behavior reflects the complexity underlying fungal parasitic behavioral manipulation.</title>
        <authorList>
            <person name="de Bekker C."/>
            <person name="Ohm R.A."/>
            <person name="Loreto R.G."/>
            <person name="Sebastian A."/>
            <person name="Albert I."/>
            <person name="Merrow M."/>
            <person name="Brachmann A."/>
            <person name="Hughes D.P."/>
        </authorList>
    </citation>
    <scope>NUCLEOTIDE SEQUENCE [LARGE SCALE GENOMIC DNA]</scope>
    <source>
        <strain evidence="1 2">SC16a</strain>
    </source>
</reference>
<dbReference type="AlphaFoldDB" id="A0A2A9P2A6"/>
<evidence type="ECO:0000313" key="2">
    <source>
        <dbReference type="Proteomes" id="UP000037136"/>
    </source>
</evidence>
<dbReference type="Proteomes" id="UP000037136">
    <property type="component" value="Unassembled WGS sequence"/>
</dbReference>
<accession>A0A2A9P2A6</accession>
<proteinExistence type="predicted"/>
<name>A0A2A9P2A6_OPHUN</name>
<dbReference type="STRING" id="268505.A0A2A9P2A6"/>
<dbReference type="EMBL" id="LAZP02000901">
    <property type="protein sequence ID" value="PFH55468.1"/>
    <property type="molecule type" value="Genomic_DNA"/>
</dbReference>
<dbReference type="OrthoDB" id="5097609at2759"/>
<gene>
    <name evidence="1" type="ORF">XA68_18262</name>
</gene>
<organism evidence="1 2">
    <name type="scientific">Ophiocordyceps unilateralis</name>
    <name type="common">Zombie-ant fungus</name>
    <name type="synonym">Torrubia unilateralis</name>
    <dbReference type="NCBI Taxonomy" id="268505"/>
    <lineage>
        <taxon>Eukaryota</taxon>
        <taxon>Fungi</taxon>
        <taxon>Dikarya</taxon>
        <taxon>Ascomycota</taxon>
        <taxon>Pezizomycotina</taxon>
        <taxon>Sordariomycetes</taxon>
        <taxon>Hypocreomycetidae</taxon>
        <taxon>Hypocreales</taxon>
        <taxon>Ophiocordycipitaceae</taxon>
        <taxon>Ophiocordyceps</taxon>
    </lineage>
</organism>
<sequence length="323" mass="35734">MPLETCTNCWRQFESQLALERHITDYQNRASDILRELHQSRAFELLQELQQCVAHNTSKISTHDVLVRAENPEGSLRRRFKQNKSESKCFQCPHPECFGKKKTPFTRRKDLVRHFTMHSRCREHCEFCGCEILIVRSYVTHYDICEARLRQKKLGTISTEKVTKAVGGLLQFESGAAGRGISRNSSARDRQAEKTPDILAVTSSLNSPSARPAGGGVFDADKGSGTMVGLGHTDHFTPAFSLLPFESSINAISSTDVAGNCGAWALGNRPANLAESTIAMQAQTAMLARAPVVSTYTIDKPFNFDYYEPPAEPANGLGNFGGF</sequence>
<evidence type="ECO:0000313" key="1">
    <source>
        <dbReference type="EMBL" id="PFH55468.1"/>
    </source>
</evidence>
<comment type="caution">
    <text evidence="1">The sequence shown here is derived from an EMBL/GenBank/DDBJ whole genome shotgun (WGS) entry which is preliminary data.</text>
</comment>
<reference evidence="1 2" key="2">
    <citation type="journal article" date="2017" name="Sci. Rep.">
        <title>Ant-infecting Ophiocordyceps genomes reveal a high diversity of potential behavioral manipulation genes and a possible major role for enterotoxins.</title>
        <authorList>
            <person name="de Bekker C."/>
            <person name="Ohm R.A."/>
            <person name="Evans H.C."/>
            <person name="Brachmann A."/>
            <person name="Hughes D.P."/>
        </authorList>
    </citation>
    <scope>NUCLEOTIDE SEQUENCE [LARGE SCALE GENOMIC DNA]</scope>
    <source>
        <strain evidence="1 2">SC16a</strain>
    </source>
</reference>
<keyword evidence="2" id="KW-1185">Reference proteome</keyword>
<protein>
    <submittedName>
        <fullName evidence="1">Uncharacterized protein</fullName>
    </submittedName>
</protein>